<gene>
    <name evidence="1" type="ORF">DRJ31_08035</name>
</gene>
<dbReference type="EMBL" id="QMQV01000095">
    <property type="protein sequence ID" value="RLE47986.1"/>
    <property type="molecule type" value="Genomic_DNA"/>
</dbReference>
<reference evidence="1 2" key="1">
    <citation type="submission" date="2018-06" db="EMBL/GenBank/DDBJ databases">
        <title>Extensive metabolic versatility and redundancy in microbially diverse, dynamic hydrothermal sediments.</title>
        <authorList>
            <person name="Dombrowski N."/>
            <person name="Teske A."/>
            <person name="Baker B.J."/>
        </authorList>
    </citation>
    <scope>NUCLEOTIDE SEQUENCE [LARGE SCALE GENOMIC DNA]</scope>
    <source>
        <strain evidence="1">B66_G16</strain>
    </source>
</reference>
<comment type="caution">
    <text evidence="1">The sequence shown here is derived from an EMBL/GenBank/DDBJ whole genome shotgun (WGS) entry which is preliminary data.</text>
</comment>
<evidence type="ECO:0000313" key="2">
    <source>
        <dbReference type="Proteomes" id="UP000278475"/>
    </source>
</evidence>
<dbReference type="AlphaFoldDB" id="A0A497EMJ6"/>
<evidence type="ECO:0000313" key="1">
    <source>
        <dbReference type="EMBL" id="RLE47986.1"/>
    </source>
</evidence>
<sequence length="223" mass="25414">MVLLLSKVYDAYRRGILPEDVLNDVLNNVVRAEECLAKVEEACGFSYPLTVVEPVLKILFFKESLSTAPVYAYTSPYYFGDRIRLSVVLSAPLLLYASDQLLIACLAHELLHYVHLTIAFHKMRVEQLQGRDVESLEGFLSFEESSRADAKKVFRNADWLVSLVKDLFSPVLDDPKLNEKTMKYWVERGLPTVKVSPSEHVARIPLADLNKLILDYKVVKMFS</sequence>
<organism evidence="1 2">
    <name type="scientific">Thermoproteota archaeon</name>
    <dbReference type="NCBI Taxonomy" id="2056631"/>
    <lineage>
        <taxon>Archaea</taxon>
        <taxon>Thermoproteota</taxon>
    </lineage>
</organism>
<proteinExistence type="predicted"/>
<dbReference type="Proteomes" id="UP000278475">
    <property type="component" value="Unassembled WGS sequence"/>
</dbReference>
<protein>
    <submittedName>
        <fullName evidence="1">Uncharacterized protein</fullName>
    </submittedName>
</protein>
<name>A0A497EMJ6_9CREN</name>
<accession>A0A497EMJ6</accession>